<dbReference type="CDD" id="cd00331">
    <property type="entry name" value="IGPS"/>
    <property type="match status" value="1"/>
</dbReference>
<name>A0A8A3S6X4_9EURY</name>
<evidence type="ECO:0000256" key="3">
    <source>
        <dbReference type="ARBA" id="ARBA00012362"/>
    </source>
</evidence>
<keyword evidence="4" id="KW-0028">Amino-acid biosynthesis</keyword>
<dbReference type="GO" id="GO:0004425">
    <property type="term" value="F:indole-3-glycerol-phosphate synthase activity"/>
    <property type="evidence" value="ECO:0007669"/>
    <property type="project" value="UniProtKB-EC"/>
</dbReference>
<dbReference type="RefSeq" id="WP_265580244.1">
    <property type="nucleotide sequence ID" value="NZ_CP036172.1"/>
</dbReference>
<gene>
    <name evidence="10" type="ORF">RJ40_07495</name>
</gene>
<dbReference type="GO" id="GO:0000162">
    <property type="term" value="P:L-tryptophan biosynthetic process"/>
    <property type="evidence" value="ECO:0007669"/>
    <property type="project" value="UniProtKB-UniPathway"/>
</dbReference>
<dbReference type="KEGG" id="maqe:RJ40_07495"/>
<evidence type="ECO:0000313" key="11">
    <source>
        <dbReference type="Proteomes" id="UP001042704"/>
    </source>
</evidence>
<dbReference type="GeneID" id="76424196"/>
<dbReference type="EMBL" id="CP036172">
    <property type="protein sequence ID" value="QSZ67356.1"/>
    <property type="molecule type" value="Genomic_DNA"/>
</dbReference>
<dbReference type="InterPro" id="IPR045186">
    <property type="entry name" value="Indole-3-glycerol_P_synth"/>
</dbReference>
<evidence type="ECO:0000313" key="10">
    <source>
        <dbReference type="EMBL" id="QSZ67356.1"/>
    </source>
</evidence>
<evidence type="ECO:0000259" key="9">
    <source>
        <dbReference type="Pfam" id="PF00218"/>
    </source>
</evidence>
<dbReference type="InterPro" id="IPR013798">
    <property type="entry name" value="Indole-3-glycerol_P_synth_dom"/>
</dbReference>
<evidence type="ECO:0000256" key="7">
    <source>
        <dbReference type="ARBA" id="ARBA00023141"/>
    </source>
</evidence>
<dbReference type="EC" id="4.1.1.48" evidence="3"/>
<keyword evidence="6" id="KW-0822">Tryptophan biosynthesis</keyword>
<keyword evidence="7" id="KW-0057">Aromatic amino acid biosynthesis</keyword>
<dbReference type="PANTHER" id="PTHR22854">
    <property type="entry name" value="TRYPTOPHAN BIOSYNTHESIS PROTEIN"/>
    <property type="match status" value="1"/>
</dbReference>
<evidence type="ECO:0000256" key="5">
    <source>
        <dbReference type="ARBA" id="ARBA00022793"/>
    </source>
</evidence>
<sequence>MILDEILARTRERVAGLEATGHIPDHRASGRFSLTKAIRTSERRNAVIAEVKYASPSRGHLHCGVPPEALARALVAGGCAGLSVLTEPFFFGGSTGNLGRVREVAPVPVLRKDFIVDELQLRETAALGADAVLLIAGVLGRDLGRFVDLSLSLGLEPLVEVRTREEAGLACAAGASLIGINNRNLSTMAIDLHTTQRLAPLVTGEGRIVVSESGVVWPCDVRALRPYCDAFLVGSALMSSANPGKRLERLVCA</sequence>
<dbReference type="InterPro" id="IPR011060">
    <property type="entry name" value="RibuloseP-bd_barrel"/>
</dbReference>
<evidence type="ECO:0000256" key="8">
    <source>
        <dbReference type="ARBA" id="ARBA00023239"/>
    </source>
</evidence>
<evidence type="ECO:0000256" key="1">
    <source>
        <dbReference type="ARBA" id="ARBA00001633"/>
    </source>
</evidence>
<dbReference type="Gene3D" id="3.20.20.70">
    <property type="entry name" value="Aldolase class I"/>
    <property type="match status" value="1"/>
</dbReference>
<comment type="pathway">
    <text evidence="2">Amino-acid biosynthesis; L-tryptophan biosynthesis; L-tryptophan from chorismate: step 4/5.</text>
</comment>
<evidence type="ECO:0000256" key="6">
    <source>
        <dbReference type="ARBA" id="ARBA00022822"/>
    </source>
</evidence>
<keyword evidence="5" id="KW-0210">Decarboxylase</keyword>
<dbReference type="InterPro" id="IPR013785">
    <property type="entry name" value="Aldolase_TIM"/>
</dbReference>
<dbReference type="AlphaFoldDB" id="A0A8A3S6X4"/>
<dbReference type="SUPFAM" id="SSF51366">
    <property type="entry name" value="Ribulose-phoshate binding barrel"/>
    <property type="match status" value="1"/>
</dbReference>
<evidence type="ECO:0000256" key="2">
    <source>
        <dbReference type="ARBA" id="ARBA00004696"/>
    </source>
</evidence>
<dbReference type="UniPathway" id="UPA00035">
    <property type="reaction ID" value="UER00043"/>
</dbReference>
<dbReference type="GO" id="GO:0004640">
    <property type="term" value="F:phosphoribosylanthranilate isomerase activity"/>
    <property type="evidence" value="ECO:0007669"/>
    <property type="project" value="TreeGrafter"/>
</dbReference>
<proteinExistence type="predicted"/>
<dbReference type="Proteomes" id="UP001042704">
    <property type="component" value="Chromosome"/>
</dbReference>
<reference evidence="10" key="1">
    <citation type="journal article" date="2001" name="Int. J. Syst. Evol. Microbiol.">
        <title>Methanofollis aquaemaris sp. nov., a methanogen isolated from an aquaculture fish pond.</title>
        <authorList>
            <person name="Lai M.C."/>
            <person name="Chen S.C."/>
        </authorList>
    </citation>
    <scope>NUCLEOTIDE SEQUENCE</scope>
    <source>
        <strain evidence="10">N2F9704</strain>
    </source>
</reference>
<feature type="domain" description="Indole-3-glycerol phosphate synthase" evidence="9">
    <location>
        <begin position="3"/>
        <end position="250"/>
    </location>
</feature>
<dbReference type="Pfam" id="PF00218">
    <property type="entry name" value="IGPS"/>
    <property type="match status" value="1"/>
</dbReference>
<evidence type="ECO:0000256" key="4">
    <source>
        <dbReference type="ARBA" id="ARBA00022605"/>
    </source>
</evidence>
<protein>
    <recommendedName>
        <fullName evidence="3">indole-3-glycerol-phosphate synthase</fullName>
        <ecNumber evidence="3">4.1.1.48</ecNumber>
    </recommendedName>
</protein>
<reference evidence="10" key="2">
    <citation type="submission" date="2019-02" db="EMBL/GenBank/DDBJ databases">
        <authorList>
            <person name="Chen S.-C."/>
            <person name="Chien H.-H."/>
            <person name="Lai M.-C."/>
        </authorList>
    </citation>
    <scope>NUCLEOTIDE SEQUENCE</scope>
    <source>
        <strain evidence="10">N2F9704</strain>
    </source>
</reference>
<comment type="catalytic activity">
    <reaction evidence="1">
        <text>1-(2-carboxyphenylamino)-1-deoxy-D-ribulose 5-phosphate + H(+) = (1S,2R)-1-C-(indol-3-yl)glycerol 3-phosphate + CO2 + H2O</text>
        <dbReference type="Rhea" id="RHEA:23476"/>
        <dbReference type="ChEBI" id="CHEBI:15377"/>
        <dbReference type="ChEBI" id="CHEBI:15378"/>
        <dbReference type="ChEBI" id="CHEBI:16526"/>
        <dbReference type="ChEBI" id="CHEBI:58613"/>
        <dbReference type="ChEBI" id="CHEBI:58866"/>
        <dbReference type="EC" id="4.1.1.48"/>
    </reaction>
</comment>
<keyword evidence="8" id="KW-0456">Lyase</keyword>
<organism evidence="10 11">
    <name type="scientific">Methanofollis aquaemaris</name>
    <dbReference type="NCBI Taxonomy" id="126734"/>
    <lineage>
        <taxon>Archaea</taxon>
        <taxon>Methanobacteriati</taxon>
        <taxon>Methanobacteriota</taxon>
        <taxon>Stenosarchaea group</taxon>
        <taxon>Methanomicrobia</taxon>
        <taxon>Methanomicrobiales</taxon>
        <taxon>Methanomicrobiaceae</taxon>
        <taxon>Methanofollis</taxon>
    </lineage>
</organism>
<dbReference type="PANTHER" id="PTHR22854:SF2">
    <property type="entry name" value="INDOLE-3-GLYCEROL-PHOSPHATE SYNTHASE"/>
    <property type="match status" value="1"/>
</dbReference>
<keyword evidence="11" id="KW-1185">Reference proteome</keyword>
<accession>A0A8A3S6X4</accession>